<dbReference type="OrthoDB" id="277832at2759"/>
<reference evidence="1 2" key="1">
    <citation type="journal article" date="2020" name="ISME J.">
        <title>Uncovering the hidden diversity of litter-decomposition mechanisms in mushroom-forming fungi.</title>
        <authorList>
            <person name="Floudas D."/>
            <person name="Bentzer J."/>
            <person name="Ahren D."/>
            <person name="Johansson T."/>
            <person name="Persson P."/>
            <person name="Tunlid A."/>
        </authorList>
    </citation>
    <scope>NUCLEOTIDE SEQUENCE [LARGE SCALE GENOMIC DNA]</scope>
    <source>
        <strain evidence="1 2">CBS 661.87</strain>
    </source>
</reference>
<keyword evidence="2" id="KW-1185">Reference proteome</keyword>
<gene>
    <name evidence="1" type="ORF">D9615_010658</name>
</gene>
<protein>
    <submittedName>
        <fullName evidence="1">Uncharacterized protein</fullName>
    </submittedName>
</protein>
<sequence>MRLEVVIDSLDIMRPVAGASEDVLVRVLYLAPRETGFDGVKLQRIADCVMRLFEEPAYVRLQCTILKTSKCCPARVRARARNQPLYYSDVLRAISLASTQVLPLLLLAMTGWSGSNLIDMTRSSRTLSPMPSSLPAPSALPTATTNDGLDSLSVDHLLLSHALFERTGSATLPQKVRDNLLKGVGKRTTPKHAFALLFTAEHALAWLAAVIDAWAGEVGDMVQTGRKEGGRDCVQLVSSSPTNTSRRLRALTYGSAPQCIEFTYQIFNTIQLVKMHGQHSGT</sequence>
<dbReference type="EMBL" id="JAACJP010000081">
    <property type="protein sequence ID" value="KAF5366519.1"/>
    <property type="molecule type" value="Genomic_DNA"/>
</dbReference>
<name>A0A8H5LRA1_9AGAR</name>
<dbReference type="AlphaFoldDB" id="A0A8H5LRA1"/>
<accession>A0A8H5LRA1</accession>
<comment type="caution">
    <text evidence="1">The sequence shown here is derived from an EMBL/GenBank/DDBJ whole genome shotgun (WGS) entry which is preliminary data.</text>
</comment>
<proteinExistence type="predicted"/>
<organism evidence="1 2">
    <name type="scientific">Tricholomella constricta</name>
    <dbReference type="NCBI Taxonomy" id="117010"/>
    <lineage>
        <taxon>Eukaryota</taxon>
        <taxon>Fungi</taxon>
        <taxon>Dikarya</taxon>
        <taxon>Basidiomycota</taxon>
        <taxon>Agaricomycotina</taxon>
        <taxon>Agaricomycetes</taxon>
        <taxon>Agaricomycetidae</taxon>
        <taxon>Agaricales</taxon>
        <taxon>Tricholomatineae</taxon>
        <taxon>Lyophyllaceae</taxon>
        <taxon>Tricholomella</taxon>
    </lineage>
</organism>
<evidence type="ECO:0000313" key="1">
    <source>
        <dbReference type="EMBL" id="KAF5366519.1"/>
    </source>
</evidence>
<evidence type="ECO:0000313" key="2">
    <source>
        <dbReference type="Proteomes" id="UP000565441"/>
    </source>
</evidence>
<dbReference type="Proteomes" id="UP000565441">
    <property type="component" value="Unassembled WGS sequence"/>
</dbReference>